<organism evidence="4 5">
    <name type="scientific">Anaerovirgula multivorans</name>
    <dbReference type="NCBI Taxonomy" id="312168"/>
    <lineage>
        <taxon>Bacteria</taxon>
        <taxon>Bacillati</taxon>
        <taxon>Bacillota</taxon>
        <taxon>Clostridia</taxon>
        <taxon>Peptostreptococcales</taxon>
        <taxon>Natronincolaceae</taxon>
        <taxon>Anaerovirgula</taxon>
    </lineage>
</organism>
<dbReference type="Gene3D" id="3.10.580.10">
    <property type="entry name" value="CBS-domain"/>
    <property type="match status" value="1"/>
</dbReference>
<dbReference type="SMART" id="SM00116">
    <property type="entry name" value="CBS"/>
    <property type="match status" value="2"/>
</dbReference>
<dbReference type="InterPro" id="IPR046342">
    <property type="entry name" value="CBS_dom_sf"/>
</dbReference>
<proteinExistence type="predicted"/>
<dbReference type="PANTHER" id="PTHR45138">
    <property type="entry name" value="REGULATORY COMPONENTS OF SENSORY TRANSDUCTION SYSTEM"/>
    <property type="match status" value="1"/>
</dbReference>
<feature type="domain" description="CBS" evidence="3">
    <location>
        <begin position="8"/>
        <end position="66"/>
    </location>
</feature>
<dbReference type="SUPFAM" id="SSF55073">
    <property type="entry name" value="Nucleotide cyclase"/>
    <property type="match status" value="1"/>
</dbReference>
<protein>
    <submittedName>
        <fullName evidence="4">Diguanylate cyclase (GGDEF) domain-containing protein</fullName>
    </submittedName>
</protein>
<evidence type="ECO:0000259" key="2">
    <source>
        <dbReference type="PROSITE" id="PS50887"/>
    </source>
</evidence>
<dbReference type="PROSITE" id="PS51371">
    <property type="entry name" value="CBS"/>
    <property type="match status" value="1"/>
</dbReference>
<dbReference type="NCBIfam" id="TIGR00254">
    <property type="entry name" value="GGDEF"/>
    <property type="match status" value="1"/>
</dbReference>
<keyword evidence="1" id="KW-0129">CBS domain</keyword>
<evidence type="ECO:0000313" key="5">
    <source>
        <dbReference type="Proteomes" id="UP000198304"/>
    </source>
</evidence>
<dbReference type="Pfam" id="PF00571">
    <property type="entry name" value="CBS"/>
    <property type="match status" value="2"/>
</dbReference>
<accession>A0A239HK48</accession>
<dbReference type="SMART" id="SM00267">
    <property type="entry name" value="GGDEF"/>
    <property type="match status" value="1"/>
</dbReference>
<dbReference type="OrthoDB" id="12905at2"/>
<dbReference type="GO" id="GO:0005886">
    <property type="term" value="C:plasma membrane"/>
    <property type="evidence" value="ECO:0007669"/>
    <property type="project" value="TreeGrafter"/>
</dbReference>
<dbReference type="GO" id="GO:1902201">
    <property type="term" value="P:negative regulation of bacterial-type flagellum-dependent cell motility"/>
    <property type="evidence" value="ECO:0007669"/>
    <property type="project" value="TreeGrafter"/>
</dbReference>
<dbReference type="GO" id="GO:0043709">
    <property type="term" value="P:cell adhesion involved in single-species biofilm formation"/>
    <property type="evidence" value="ECO:0007669"/>
    <property type="project" value="TreeGrafter"/>
</dbReference>
<evidence type="ECO:0000313" key="4">
    <source>
        <dbReference type="EMBL" id="SNS81692.1"/>
    </source>
</evidence>
<reference evidence="4 5" key="1">
    <citation type="submission" date="2017-06" db="EMBL/GenBank/DDBJ databases">
        <authorList>
            <person name="Kim H.J."/>
            <person name="Triplett B.A."/>
        </authorList>
    </citation>
    <scope>NUCLEOTIDE SEQUENCE [LARGE SCALE GENOMIC DNA]</scope>
    <source>
        <strain evidence="4 5">SCA</strain>
    </source>
</reference>
<dbReference type="PANTHER" id="PTHR45138:SF9">
    <property type="entry name" value="DIGUANYLATE CYCLASE DGCM-RELATED"/>
    <property type="match status" value="1"/>
</dbReference>
<feature type="domain" description="GGDEF" evidence="2">
    <location>
        <begin position="144"/>
        <end position="281"/>
    </location>
</feature>
<dbReference type="SUPFAM" id="SSF54631">
    <property type="entry name" value="CBS-domain pair"/>
    <property type="match status" value="1"/>
</dbReference>
<name>A0A239HK48_9FIRM</name>
<dbReference type="Gene3D" id="3.30.70.270">
    <property type="match status" value="1"/>
</dbReference>
<dbReference type="InterPro" id="IPR029787">
    <property type="entry name" value="Nucleotide_cyclase"/>
</dbReference>
<evidence type="ECO:0000256" key="1">
    <source>
        <dbReference type="PROSITE-ProRule" id="PRU00703"/>
    </source>
</evidence>
<sequence length="291" mass="32923">MIEKVIEISTNNPIFLHPLDGVLKVKDIALKKNQYYFPVIEDNNLVGVLTHKHLMVAHPNRIVADVMSSEFSTISYDDFIWTAKEKFVNTDVEALFVTEGDKITGILTESQVDITLSKHIDALTGLYKSNYIYYLSNKLIRQSKEISFIFLDINKFGLIDKDHGHIIGDNILQELSSLLLKEIPKDTYLCRYAGDEFLILTPYFLDDCILLAEKLIHAVGNHTFTNGLKITLAAGISGGRRLLERPRNINTTIVRDLINLASLASTKAKIQKCNFIVADKLTTYEIEEMIS</sequence>
<dbReference type="RefSeq" id="WP_089284243.1">
    <property type="nucleotide sequence ID" value="NZ_FZOJ01000022.1"/>
</dbReference>
<gene>
    <name evidence="4" type="ORF">SAMN05446037_102246</name>
</gene>
<dbReference type="CDD" id="cd01949">
    <property type="entry name" value="GGDEF"/>
    <property type="match status" value="1"/>
</dbReference>
<dbReference type="InterPro" id="IPR000644">
    <property type="entry name" value="CBS_dom"/>
</dbReference>
<dbReference type="GO" id="GO:0052621">
    <property type="term" value="F:diguanylate cyclase activity"/>
    <property type="evidence" value="ECO:0007669"/>
    <property type="project" value="TreeGrafter"/>
</dbReference>
<dbReference type="InterPro" id="IPR000160">
    <property type="entry name" value="GGDEF_dom"/>
</dbReference>
<dbReference type="Pfam" id="PF00990">
    <property type="entry name" value="GGDEF"/>
    <property type="match status" value="1"/>
</dbReference>
<dbReference type="InterPro" id="IPR050469">
    <property type="entry name" value="Diguanylate_Cyclase"/>
</dbReference>
<dbReference type="PROSITE" id="PS50887">
    <property type="entry name" value="GGDEF"/>
    <property type="match status" value="1"/>
</dbReference>
<dbReference type="Proteomes" id="UP000198304">
    <property type="component" value="Unassembled WGS sequence"/>
</dbReference>
<dbReference type="AlphaFoldDB" id="A0A239HK48"/>
<keyword evidence="5" id="KW-1185">Reference proteome</keyword>
<evidence type="ECO:0000259" key="3">
    <source>
        <dbReference type="PROSITE" id="PS51371"/>
    </source>
</evidence>
<dbReference type="InterPro" id="IPR043128">
    <property type="entry name" value="Rev_trsase/Diguanyl_cyclase"/>
</dbReference>
<dbReference type="EMBL" id="FZOJ01000022">
    <property type="protein sequence ID" value="SNS81692.1"/>
    <property type="molecule type" value="Genomic_DNA"/>
</dbReference>